<gene>
    <name evidence="2" type="ORF">B3C1_08001</name>
</gene>
<dbReference type="AlphaFoldDB" id="K2JIZ7"/>
<dbReference type="EMBL" id="AMRI01000009">
    <property type="protein sequence ID" value="EKE75203.1"/>
    <property type="molecule type" value="Genomic_DNA"/>
</dbReference>
<dbReference type="eggNOG" id="ENOG5032SV8">
    <property type="taxonomic scope" value="Bacteria"/>
</dbReference>
<protein>
    <recommendedName>
        <fullName evidence="1">DUF5675 domain-containing protein</fullName>
    </recommendedName>
</protein>
<dbReference type="STRING" id="745411.B3C1_08001"/>
<dbReference type="InterPro" id="IPR043732">
    <property type="entry name" value="DUF5675"/>
</dbReference>
<feature type="domain" description="DUF5675" evidence="1">
    <location>
        <begin position="10"/>
        <end position="132"/>
    </location>
</feature>
<dbReference type="Pfam" id="PF18925">
    <property type="entry name" value="DUF5675"/>
    <property type="match status" value="1"/>
</dbReference>
<evidence type="ECO:0000313" key="2">
    <source>
        <dbReference type="EMBL" id="EKE75203.1"/>
    </source>
</evidence>
<evidence type="ECO:0000313" key="3">
    <source>
        <dbReference type="Proteomes" id="UP000006755"/>
    </source>
</evidence>
<comment type="caution">
    <text evidence="2">The sequence shown here is derived from an EMBL/GenBank/DDBJ whole genome shotgun (WGS) entry which is preliminary data.</text>
</comment>
<proteinExistence type="predicted"/>
<reference evidence="2 3" key="1">
    <citation type="journal article" date="2012" name="J. Bacteriol.">
        <title>Genome Sequence of Gallaecimonas xiamenensis Type Strain 3-C-1.</title>
        <authorList>
            <person name="Lai Q."/>
            <person name="Wang L."/>
            <person name="Wang W."/>
            <person name="Shao Z."/>
        </authorList>
    </citation>
    <scope>NUCLEOTIDE SEQUENCE [LARGE SCALE GENOMIC DNA]</scope>
    <source>
        <strain evidence="2 3">3-C-1</strain>
    </source>
</reference>
<accession>K2JIZ7</accession>
<organism evidence="2 3">
    <name type="scientific">Gallaecimonas xiamenensis 3-C-1</name>
    <dbReference type="NCBI Taxonomy" id="745411"/>
    <lineage>
        <taxon>Bacteria</taxon>
        <taxon>Pseudomonadati</taxon>
        <taxon>Pseudomonadota</taxon>
        <taxon>Gammaproteobacteria</taxon>
        <taxon>Enterobacterales</taxon>
        <taxon>Gallaecimonadaceae</taxon>
        <taxon>Gallaecimonas</taxon>
    </lineage>
</organism>
<name>K2JIZ7_9GAMM</name>
<keyword evidence="3" id="KW-1185">Reference proteome</keyword>
<evidence type="ECO:0000259" key="1">
    <source>
        <dbReference type="Pfam" id="PF18925"/>
    </source>
</evidence>
<dbReference type="Proteomes" id="UP000006755">
    <property type="component" value="Unassembled WGS sequence"/>
</dbReference>
<sequence>MFMSSKTFTLRRRYFEHGTFGELVDNSGNRLAVTVECPWLNNQPGKSCIPEGTYTLAPHNSPSKGICLAISGPSLGVTVNGPSLRTHCLIHVANKASELEGCIAPGERFGVVSNEWAVLNSRNTLDKVLAAVGLEATLVVRGQ</sequence>